<dbReference type="NCBIfam" id="TIGR03024">
    <property type="entry name" value="arch_PEF_CTERM"/>
    <property type="match status" value="1"/>
</dbReference>
<organism evidence="3">
    <name type="scientific">Candidatus Methanophaga sp. ANME-1 ERB7</name>
    <dbReference type="NCBI Taxonomy" id="2759913"/>
    <lineage>
        <taxon>Archaea</taxon>
        <taxon>Methanobacteriati</taxon>
        <taxon>Methanobacteriota</taxon>
        <taxon>Stenosarchaea group</taxon>
        <taxon>Methanomicrobia</taxon>
        <taxon>Candidatus Methanophagales</taxon>
        <taxon>Candidatus Methanophagaceae</taxon>
        <taxon>Candidatus Methanophaga</taxon>
    </lineage>
</organism>
<dbReference type="AlphaFoldDB" id="A0A7G9ZBH3"/>
<keyword evidence="1" id="KW-0472">Membrane</keyword>
<evidence type="ECO:0000256" key="1">
    <source>
        <dbReference type="SAM" id="Phobius"/>
    </source>
</evidence>
<reference evidence="3" key="1">
    <citation type="submission" date="2020-06" db="EMBL/GenBank/DDBJ databases">
        <title>Unique genomic features of the anaerobic methanotrophic archaea.</title>
        <authorList>
            <person name="Chadwick G.L."/>
            <person name="Skennerton C.T."/>
            <person name="Laso-Perez R."/>
            <person name="Leu A.O."/>
            <person name="Speth D.R."/>
            <person name="Yu H."/>
            <person name="Morgan-Lang C."/>
            <person name="Hatzenpichler R."/>
            <person name="Goudeau D."/>
            <person name="Malmstrom R."/>
            <person name="Brazelton W.J."/>
            <person name="Woyke T."/>
            <person name="Hallam S.J."/>
            <person name="Tyson G.W."/>
            <person name="Wegener G."/>
            <person name="Boetius A."/>
            <person name="Orphan V."/>
        </authorList>
    </citation>
    <scope>NUCLEOTIDE SEQUENCE</scope>
</reference>
<sequence>MNVKRIGTVLTVGLVLLSAMVVFVGTAAATSNWLIQFEGTIEGVAKGTVVNIERTVSDGSGYTYTQTWSGSTDSNGYFITGKAVFSDETYTPINDEPHYPTSAYYQLYIGVVPGEGKPIGLPYDSWENGASGEFHGPNRFTWHGHNDGTDECYYIYAWHKQEIPEFSTIAIPVASILGLLFFFNRRKHRTE</sequence>
<feature type="domain" description="PEF-CTERM protein sorting" evidence="2">
    <location>
        <begin position="163"/>
        <end position="187"/>
    </location>
</feature>
<dbReference type="Pfam" id="PF26596">
    <property type="entry name" value="PEF-CTERM_ARCH"/>
    <property type="match status" value="1"/>
</dbReference>
<dbReference type="EMBL" id="MT631696">
    <property type="protein sequence ID" value="QNO57607.1"/>
    <property type="molecule type" value="Genomic_DNA"/>
</dbReference>
<evidence type="ECO:0000313" key="3">
    <source>
        <dbReference type="EMBL" id="QNO57607.1"/>
    </source>
</evidence>
<feature type="transmembrane region" description="Helical" evidence="1">
    <location>
        <begin position="166"/>
        <end position="183"/>
    </location>
</feature>
<dbReference type="InterPro" id="IPR017474">
    <property type="entry name" value="PEF_CTERM_C"/>
</dbReference>
<keyword evidence="1" id="KW-1133">Transmembrane helix</keyword>
<accession>A0A7G9ZBH3</accession>
<proteinExistence type="predicted"/>
<gene>
    <name evidence="3" type="ORF">LCMFKOLL_00003</name>
</gene>
<evidence type="ECO:0000259" key="2">
    <source>
        <dbReference type="Pfam" id="PF26596"/>
    </source>
</evidence>
<name>A0A7G9ZBH3_9EURY</name>
<keyword evidence="1" id="KW-0812">Transmembrane</keyword>
<protein>
    <recommendedName>
        <fullName evidence="2">PEF-CTERM protein sorting domain-containing protein</fullName>
    </recommendedName>
</protein>